<dbReference type="RefSeq" id="WP_245733581.1">
    <property type="nucleotide sequence ID" value="NZ_FOIR01000002.1"/>
</dbReference>
<evidence type="ECO:0000313" key="5">
    <source>
        <dbReference type="EMBL" id="SEW28660.1"/>
    </source>
</evidence>
<dbReference type="EMBL" id="FOIR01000002">
    <property type="protein sequence ID" value="SEW28660.1"/>
    <property type="molecule type" value="Genomic_DNA"/>
</dbReference>
<evidence type="ECO:0000259" key="4">
    <source>
        <dbReference type="Pfam" id="PF15902"/>
    </source>
</evidence>
<name>A0A1I0QMW6_9BACT</name>
<feature type="region of interest" description="Disordered" evidence="3">
    <location>
        <begin position="807"/>
        <end position="833"/>
    </location>
</feature>
<dbReference type="CDD" id="cd15482">
    <property type="entry name" value="Sialidase_non-viral"/>
    <property type="match status" value="1"/>
</dbReference>
<evidence type="ECO:0000313" key="6">
    <source>
        <dbReference type="Proteomes" id="UP000199437"/>
    </source>
</evidence>
<dbReference type="STRING" id="1267423.SAMN05216290_2491"/>
<dbReference type="InterPro" id="IPR002860">
    <property type="entry name" value="BNR_rpt"/>
</dbReference>
<evidence type="ECO:0000256" key="1">
    <source>
        <dbReference type="ARBA" id="ARBA00022737"/>
    </source>
</evidence>
<dbReference type="InterPro" id="IPR015943">
    <property type="entry name" value="WD40/YVTN_repeat-like_dom_sf"/>
</dbReference>
<dbReference type="GeneID" id="99987186"/>
<feature type="coiled-coil region" evidence="2">
    <location>
        <begin position="943"/>
        <end position="999"/>
    </location>
</feature>
<dbReference type="Pfam" id="PF15902">
    <property type="entry name" value="Sortilin-Vps10"/>
    <property type="match status" value="1"/>
</dbReference>
<dbReference type="PANTHER" id="PTHR12106:SF27">
    <property type="entry name" value="SORTILIN-RELATED RECEPTOR"/>
    <property type="match status" value="1"/>
</dbReference>
<reference evidence="6" key="1">
    <citation type="submission" date="2016-10" db="EMBL/GenBank/DDBJ databases">
        <authorList>
            <person name="Varghese N."/>
            <person name="Submissions S."/>
        </authorList>
    </citation>
    <scope>NUCLEOTIDE SEQUENCE [LARGE SCALE GENOMIC DNA]</scope>
    <source>
        <strain evidence="6">CGMCC 1.12402</strain>
    </source>
</reference>
<keyword evidence="6" id="KW-1185">Reference proteome</keyword>
<keyword evidence="1" id="KW-0677">Repeat</keyword>
<accession>A0A1I0QMW6</accession>
<dbReference type="InterPro" id="IPR031778">
    <property type="entry name" value="Sortilin_N"/>
</dbReference>
<dbReference type="PANTHER" id="PTHR12106">
    <property type="entry name" value="SORTILIN RELATED"/>
    <property type="match status" value="1"/>
</dbReference>
<dbReference type="Gene3D" id="2.130.10.10">
    <property type="entry name" value="YVTN repeat-like/Quinoprotein amine dehydrogenase"/>
    <property type="match status" value="4"/>
</dbReference>
<keyword evidence="2" id="KW-0175">Coiled coil</keyword>
<dbReference type="Proteomes" id="UP000199437">
    <property type="component" value="Unassembled WGS sequence"/>
</dbReference>
<organism evidence="5 6">
    <name type="scientific">Roseivirga pacifica</name>
    <dbReference type="NCBI Taxonomy" id="1267423"/>
    <lineage>
        <taxon>Bacteria</taxon>
        <taxon>Pseudomonadati</taxon>
        <taxon>Bacteroidota</taxon>
        <taxon>Cytophagia</taxon>
        <taxon>Cytophagales</taxon>
        <taxon>Roseivirgaceae</taxon>
        <taxon>Roseivirga</taxon>
    </lineage>
</organism>
<dbReference type="Pfam" id="PF02012">
    <property type="entry name" value="BNR"/>
    <property type="match status" value="1"/>
</dbReference>
<feature type="compositionally biased region" description="Basic and acidic residues" evidence="3">
    <location>
        <begin position="821"/>
        <end position="832"/>
    </location>
</feature>
<dbReference type="SUPFAM" id="SSF110296">
    <property type="entry name" value="Oligoxyloglucan reducing end-specific cellobiohydrolase"/>
    <property type="match status" value="2"/>
</dbReference>
<protein>
    <submittedName>
        <fullName evidence="5">BNR/Asp-box repeat-containing protein</fullName>
    </submittedName>
</protein>
<evidence type="ECO:0000256" key="2">
    <source>
        <dbReference type="SAM" id="Coils"/>
    </source>
</evidence>
<dbReference type="AlphaFoldDB" id="A0A1I0QMW6"/>
<dbReference type="InterPro" id="IPR050310">
    <property type="entry name" value="VPS10-sortilin"/>
</dbReference>
<proteinExistence type="predicted"/>
<sequence>MLKKTGARSYSFRIFMSLSLLLATAIVHGQKVDMDIFKDMKARSIGPAAMSGRITAIDVVESDPNIIFAGAASGGLWRSTGGGFDWEPLFDDEAVLGIGAIEIHQKNPDIIWVGTGEGNPRNSVSSGYGVYKSIDGGDTWELMGLEKTRNIHRIYIHPENPDVVYVGAIGSPWGEHKERGLYRTTDGGKTWEQILFNNELTGVADMVADPSNPDKIFVAMWEHKRQPWTFESGGEGSGLYVTYDGGDTWKNLTGEGGLPKGPYGRIGLSVVHSKPDYVYAIIESEANALYRSTDGGKTWERRTTTEKEGNMGNRPFYYSSIYTDPENENRVYSLYSMVSRSEDGGKSFDVIIPYSGVHPDHHAWWIHPEDPSFMIDGNDGGLNITRDMGKTWTFSEKLPVGQFYHINVDDEFPYNLYGGMQDNGSWVGPAYVFNYAGIRTSDWQELSFGDGFDVAPIKGDSRYGYTMSQQGNVSRYDKVSGYNKTVRPIAPDTATDLRFNWNAPVALDPHNNNGVYYGSQFVHYSSNRGDDWEILSPDLTTNDPEKQKQNASGGLTIDATGAENHTTILAIAPSPVDANVIWVGTDDGNVQVTQDKGDNWTNVAAKLPGLPAGSWIPQIKASTYNAGEAWVIANDYRRNNWSAYAYHTTDYGQTWTRIADDSQVFGYTLSILQDPIEPNLVFLGTENGLYVSFDKAQTWNKWTHGYPSASTMDLALQEREHDLAIGTFGRAFYVLDDIRPLRAFAAGGYDATKAKDLVVFDVADAYQMTYRQPAGMRFPGDNLFEGQNKYFGSANVKFYVRDDAAKPEATEDKGKKKRKKKDEEEAKPEPKKLPARISMTVLNQAGDTIRTTSGKVEKGQINTIAWDLRRRNPYPVEGGSGFGRFGGFGGGGGDRGPREQTAGSALPGEYKIVLEYGDITETTSVTVHNDPRLEESLSDLRAKQAFEDEVLQATQKFAEITQKVRDADEIIGKVEAQMKGLEKDEAKELKEALETVKEAFNPARKVTIGLPRNRGQRAVNERFSTASTYLGQARRYASSRLTSPGANERQLLTNGKQMMEEAVIIVNEFFANDWPKFKEVYDNTDFSYFKDLSDPIKN</sequence>
<gene>
    <name evidence="5" type="ORF">SAMN05216290_2491</name>
</gene>
<feature type="domain" description="Sortilin N-terminal" evidence="4">
    <location>
        <begin position="130"/>
        <end position="253"/>
    </location>
</feature>
<evidence type="ECO:0000256" key="3">
    <source>
        <dbReference type="SAM" id="MobiDB-lite"/>
    </source>
</evidence>